<dbReference type="PANTHER" id="PTHR12300:SF34">
    <property type="entry name" value="RECEPTOR EXPRESSION-ENHANCING PROTEIN"/>
    <property type="match status" value="1"/>
</dbReference>
<evidence type="ECO:0000256" key="2">
    <source>
        <dbReference type="SAM" id="MobiDB-lite"/>
    </source>
</evidence>
<comment type="similarity">
    <text evidence="1">Belongs to the DP1 family.</text>
</comment>
<keyword evidence="4" id="KW-1185">Reference proteome</keyword>
<comment type="subcellular location">
    <subcellularLocation>
        <location evidence="1">Membrane</location>
        <topology evidence="1">Multi-pass membrane protein</topology>
    </subcellularLocation>
</comment>
<reference evidence="3 4" key="1">
    <citation type="submission" date="2024-10" db="EMBL/GenBank/DDBJ databases">
        <authorList>
            <person name="Kim D."/>
        </authorList>
    </citation>
    <scope>NUCLEOTIDE SEQUENCE [LARGE SCALE GENOMIC DNA]</scope>
    <source>
        <strain evidence="3">Taebaek</strain>
    </source>
</reference>
<keyword evidence="1" id="KW-0812">Transmembrane</keyword>
<feature type="compositionally biased region" description="Low complexity" evidence="2">
    <location>
        <begin position="1"/>
        <end position="48"/>
    </location>
</feature>
<dbReference type="Proteomes" id="UP001620645">
    <property type="component" value="Unassembled WGS sequence"/>
</dbReference>
<feature type="region of interest" description="Disordered" evidence="2">
    <location>
        <begin position="1"/>
        <end position="55"/>
    </location>
</feature>
<comment type="caution">
    <text evidence="3">The sequence shown here is derived from an EMBL/GenBank/DDBJ whole genome shotgun (WGS) entry which is preliminary data.</text>
</comment>
<protein>
    <recommendedName>
        <fullName evidence="1">Receptor expression-enhancing protein</fullName>
    </recommendedName>
</protein>
<name>A0ABD2I8W1_HETSC</name>
<dbReference type="GO" id="GO:0016020">
    <property type="term" value="C:membrane"/>
    <property type="evidence" value="ECO:0007669"/>
    <property type="project" value="UniProtKB-SubCell"/>
</dbReference>
<sequence length="209" mass="23119">MSNQSSSAAAAGSTAPPSPSNEASSPSAQASSQSSSAAGDSSASPNGPRLKPRKVPVNRFRDIRPALQLRLSQLKHPLIRKLEQDTGIDRERLFYMAMAYFVFLLLFTQGKLLLSTLIGSVYPAYQSIVTVHTQAKSEEIQWLTYWCLFSLFSLCDISFSVALPFYALVKTIILLYLALPQTYGAHNFYVIYVDPLVDQWMLMVNEIAG</sequence>
<keyword evidence="1" id="KW-1133">Transmembrane helix</keyword>
<gene>
    <name evidence="3" type="ORF">niasHS_015232</name>
</gene>
<feature type="transmembrane region" description="Helical" evidence="1">
    <location>
        <begin position="142"/>
        <end position="166"/>
    </location>
</feature>
<evidence type="ECO:0000256" key="1">
    <source>
        <dbReference type="RuleBase" id="RU362006"/>
    </source>
</evidence>
<dbReference type="EMBL" id="JBICCN010000357">
    <property type="protein sequence ID" value="KAL3074402.1"/>
    <property type="molecule type" value="Genomic_DNA"/>
</dbReference>
<dbReference type="InterPro" id="IPR004345">
    <property type="entry name" value="TB2_DP1_HVA22"/>
</dbReference>
<keyword evidence="1" id="KW-0472">Membrane</keyword>
<feature type="transmembrane region" description="Helical" evidence="1">
    <location>
        <begin position="173"/>
        <end position="192"/>
    </location>
</feature>
<dbReference type="Pfam" id="PF03134">
    <property type="entry name" value="TB2_DP1_HVA22"/>
    <property type="match status" value="1"/>
</dbReference>
<proteinExistence type="inferred from homology"/>
<accession>A0ABD2I8W1</accession>
<evidence type="ECO:0000313" key="3">
    <source>
        <dbReference type="EMBL" id="KAL3074402.1"/>
    </source>
</evidence>
<feature type="transmembrane region" description="Helical" evidence="1">
    <location>
        <begin position="100"/>
        <end position="122"/>
    </location>
</feature>
<organism evidence="3 4">
    <name type="scientific">Heterodera schachtii</name>
    <name type="common">Sugarbeet cyst nematode worm</name>
    <name type="synonym">Tylenchus schachtii</name>
    <dbReference type="NCBI Taxonomy" id="97005"/>
    <lineage>
        <taxon>Eukaryota</taxon>
        <taxon>Metazoa</taxon>
        <taxon>Ecdysozoa</taxon>
        <taxon>Nematoda</taxon>
        <taxon>Chromadorea</taxon>
        <taxon>Rhabditida</taxon>
        <taxon>Tylenchina</taxon>
        <taxon>Tylenchomorpha</taxon>
        <taxon>Tylenchoidea</taxon>
        <taxon>Heteroderidae</taxon>
        <taxon>Heteroderinae</taxon>
        <taxon>Heterodera</taxon>
    </lineage>
</organism>
<dbReference type="AlphaFoldDB" id="A0ABD2I8W1"/>
<evidence type="ECO:0000313" key="4">
    <source>
        <dbReference type="Proteomes" id="UP001620645"/>
    </source>
</evidence>
<dbReference type="PANTHER" id="PTHR12300">
    <property type="entry name" value="HVA22-LIKE PROTEINS"/>
    <property type="match status" value="1"/>
</dbReference>